<name>A0A5E4MNZ5_9HEMI</name>
<feature type="region of interest" description="Disordered" evidence="1">
    <location>
        <begin position="131"/>
        <end position="160"/>
    </location>
</feature>
<accession>A0A5E4MNZ5</accession>
<evidence type="ECO:0000256" key="1">
    <source>
        <dbReference type="SAM" id="MobiDB-lite"/>
    </source>
</evidence>
<feature type="region of interest" description="Disordered" evidence="1">
    <location>
        <begin position="181"/>
        <end position="222"/>
    </location>
</feature>
<dbReference type="Proteomes" id="UP000325440">
    <property type="component" value="Unassembled WGS sequence"/>
</dbReference>
<feature type="compositionally biased region" description="Basic residues" evidence="1">
    <location>
        <begin position="181"/>
        <end position="200"/>
    </location>
</feature>
<protein>
    <submittedName>
        <fullName evidence="2">Uncharacterized protein</fullName>
    </submittedName>
</protein>
<gene>
    <name evidence="2" type="ORF">CINCED_3A024841</name>
</gene>
<feature type="region of interest" description="Disordered" evidence="1">
    <location>
        <begin position="237"/>
        <end position="312"/>
    </location>
</feature>
<feature type="compositionally biased region" description="Low complexity" evidence="1">
    <location>
        <begin position="237"/>
        <end position="249"/>
    </location>
</feature>
<reference evidence="2 3" key="1">
    <citation type="submission" date="2019-08" db="EMBL/GenBank/DDBJ databases">
        <authorList>
            <person name="Alioto T."/>
            <person name="Alioto T."/>
            <person name="Gomez Garrido J."/>
        </authorList>
    </citation>
    <scope>NUCLEOTIDE SEQUENCE [LARGE SCALE GENOMIC DNA]</scope>
</reference>
<sequence>MNSEATSQEALPEYKKKVQWTPGLELSLMSIMKYYKPFGQNKFLNIMIVQENIRKELNIIMPFKFLMKYVFSKWHAEAVDDKFLSHFNISQEPFKLSVEYDELVTEKLNEMKKKKVEDGINNKIKNRKLFSGPRKTNFKSVSSSNLKAGPSSSKVSKKKLEKIPSIRRSLRTYKIHEKKKLQGSTKIIKKLPKRNKKTCTKKVTDLKKPKNKIQNQPKDLKKKRVSIVKKKTYNLSLSSSSSYDSKQSLNDNLTYSNTSDDSSRSVTPKLLRSKTSNQSVSPETNSIKKKLRSSDKTKKPKFRSEKKVHTNY</sequence>
<dbReference type="AlphaFoldDB" id="A0A5E4MNZ5"/>
<organism evidence="2 3">
    <name type="scientific">Cinara cedri</name>
    <dbReference type="NCBI Taxonomy" id="506608"/>
    <lineage>
        <taxon>Eukaryota</taxon>
        <taxon>Metazoa</taxon>
        <taxon>Ecdysozoa</taxon>
        <taxon>Arthropoda</taxon>
        <taxon>Hexapoda</taxon>
        <taxon>Insecta</taxon>
        <taxon>Pterygota</taxon>
        <taxon>Neoptera</taxon>
        <taxon>Paraneoptera</taxon>
        <taxon>Hemiptera</taxon>
        <taxon>Sternorrhyncha</taxon>
        <taxon>Aphidomorpha</taxon>
        <taxon>Aphidoidea</taxon>
        <taxon>Aphididae</taxon>
        <taxon>Lachninae</taxon>
        <taxon>Cinara</taxon>
    </lineage>
</organism>
<proteinExistence type="predicted"/>
<feature type="compositionally biased region" description="Polar residues" evidence="1">
    <location>
        <begin position="273"/>
        <end position="285"/>
    </location>
</feature>
<feature type="compositionally biased region" description="Polar residues" evidence="1">
    <location>
        <begin position="250"/>
        <end position="266"/>
    </location>
</feature>
<evidence type="ECO:0000313" key="2">
    <source>
        <dbReference type="EMBL" id="VVC33931.1"/>
    </source>
</evidence>
<dbReference type="EMBL" id="CABPRJ010000979">
    <property type="protein sequence ID" value="VVC33931.1"/>
    <property type="molecule type" value="Genomic_DNA"/>
</dbReference>
<evidence type="ECO:0000313" key="3">
    <source>
        <dbReference type="Proteomes" id="UP000325440"/>
    </source>
</evidence>
<feature type="compositionally biased region" description="Basic and acidic residues" evidence="1">
    <location>
        <begin position="292"/>
        <end position="312"/>
    </location>
</feature>
<dbReference type="OrthoDB" id="5595141at2759"/>
<keyword evidence="3" id="KW-1185">Reference proteome</keyword>